<dbReference type="Pfam" id="PF12833">
    <property type="entry name" value="HTH_18"/>
    <property type="match status" value="1"/>
</dbReference>
<keyword evidence="6" id="KW-1185">Reference proteome</keyword>
<dbReference type="PANTHER" id="PTHR43280">
    <property type="entry name" value="ARAC-FAMILY TRANSCRIPTIONAL REGULATOR"/>
    <property type="match status" value="1"/>
</dbReference>
<keyword evidence="2 5" id="KW-0238">DNA-binding</keyword>
<evidence type="ECO:0000313" key="5">
    <source>
        <dbReference type="EMBL" id="RKR80698.1"/>
    </source>
</evidence>
<dbReference type="PANTHER" id="PTHR43280:SF2">
    <property type="entry name" value="HTH-TYPE TRANSCRIPTIONAL REGULATOR EXSA"/>
    <property type="match status" value="1"/>
</dbReference>
<name>A0A495IXB7_9SPHI</name>
<keyword evidence="1" id="KW-0805">Transcription regulation</keyword>
<evidence type="ECO:0000256" key="2">
    <source>
        <dbReference type="ARBA" id="ARBA00023125"/>
    </source>
</evidence>
<feature type="domain" description="HTH araC/xylS-type" evidence="4">
    <location>
        <begin position="224"/>
        <end position="321"/>
    </location>
</feature>
<reference evidence="5 6" key="1">
    <citation type="submission" date="2018-10" db="EMBL/GenBank/DDBJ databases">
        <title>Genomic Encyclopedia of Archaeal and Bacterial Type Strains, Phase II (KMG-II): from individual species to whole genera.</title>
        <authorList>
            <person name="Goeker M."/>
        </authorList>
    </citation>
    <scope>NUCLEOTIDE SEQUENCE [LARGE SCALE GENOMIC DNA]</scope>
    <source>
        <strain evidence="5 6">DSM 18602</strain>
    </source>
</reference>
<dbReference type="Gene3D" id="1.10.10.60">
    <property type="entry name" value="Homeodomain-like"/>
    <property type="match status" value="2"/>
</dbReference>
<dbReference type="PROSITE" id="PS00041">
    <property type="entry name" value="HTH_ARAC_FAMILY_1"/>
    <property type="match status" value="1"/>
</dbReference>
<evidence type="ECO:0000259" key="4">
    <source>
        <dbReference type="PROSITE" id="PS01124"/>
    </source>
</evidence>
<comment type="caution">
    <text evidence="5">The sequence shown here is derived from an EMBL/GenBank/DDBJ whole genome shotgun (WGS) entry which is preliminary data.</text>
</comment>
<dbReference type="GO" id="GO:0043565">
    <property type="term" value="F:sequence-specific DNA binding"/>
    <property type="evidence" value="ECO:0007669"/>
    <property type="project" value="InterPro"/>
</dbReference>
<dbReference type="InterPro" id="IPR009057">
    <property type="entry name" value="Homeodomain-like_sf"/>
</dbReference>
<sequence length="321" mass="37305">MKFRPGKLLQATTLKKVLLPDQLKALVFPNAVVDYTEGLFGSFLSQEIKGDNYSISQHHFFINEPCVLYAVAEAPVLTVNYFLKGPPFPQFTGISDAGLTENYYRMYYVPQMKNEITFRKGNYSCIYVSYQHSYLKELTDRHNKLQSLFDYVMQPGEAIRSLASGKINAKIKSSLLNLTRTYANIKEQDLMIYVHLRELLFYHIRRHNTLDDLALMDSHTDRIAALENYIDENLTKPLHIETLIKLCNVNRTDFYKLFKSHFGESPYQFIQNHRIEWAMILITTTGESIGQIAWKVGFKDISSFNKAFKNRYKSSPNTFRL</sequence>
<dbReference type="OrthoDB" id="772848at2"/>
<evidence type="ECO:0000256" key="1">
    <source>
        <dbReference type="ARBA" id="ARBA00023015"/>
    </source>
</evidence>
<organism evidence="5 6">
    <name type="scientific">Mucilaginibacter gracilis</name>
    <dbReference type="NCBI Taxonomy" id="423350"/>
    <lineage>
        <taxon>Bacteria</taxon>
        <taxon>Pseudomonadati</taxon>
        <taxon>Bacteroidota</taxon>
        <taxon>Sphingobacteriia</taxon>
        <taxon>Sphingobacteriales</taxon>
        <taxon>Sphingobacteriaceae</taxon>
        <taxon>Mucilaginibacter</taxon>
    </lineage>
</organism>
<proteinExistence type="predicted"/>
<evidence type="ECO:0000313" key="6">
    <source>
        <dbReference type="Proteomes" id="UP000268007"/>
    </source>
</evidence>
<protein>
    <submittedName>
        <fullName evidence="5">AraC-like DNA-binding protein</fullName>
    </submittedName>
</protein>
<dbReference type="EMBL" id="RBKU01000001">
    <property type="protein sequence ID" value="RKR80698.1"/>
    <property type="molecule type" value="Genomic_DNA"/>
</dbReference>
<evidence type="ECO:0000256" key="3">
    <source>
        <dbReference type="ARBA" id="ARBA00023163"/>
    </source>
</evidence>
<accession>A0A495IXB7</accession>
<dbReference type="GO" id="GO:0003700">
    <property type="term" value="F:DNA-binding transcription factor activity"/>
    <property type="evidence" value="ECO:0007669"/>
    <property type="project" value="InterPro"/>
</dbReference>
<dbReference type="InterPro" id="IPR018060">
    <property type="entry name" value="HTH_AraC"/>
</dbReference>
<dbReference type="SUPFAM" id="SSF46689">
    <property type="entry name" value="Homeodomain-like"/>
    <property type="match status" value="2"/>
</dbReference>
<dbReference type="RefSeq" id="WP_121196522.1">
    <property type="nucleotide sequence ID" value="NZ_RBKU01000001.1"/>
</dbReference>
<dbReference type="Proteomes" id="UP000268007">
    <property type="component" value="Unassembled WGS sequence"/>
</dbReference>
<dbReference type="AlphaFoldDB" id="A0A495IXB7"/>
<keyword evidence="3" id="KW-0804">Transcription</keyword>
<gene>
    <name evidence="5" type="ORF">BDD43_0830</name>
</gene>
<dbReference type="PROSITE" id="PS01124">
    <property type="entry name" value="HTH_ARAC_FAMILY_2"/>
    <property type="match status" value="1"/>
</dbReference>
<dbReference type="InterPro" id="IPR018062">
    <property type="entry name" value="HTH_AraC-typ_CS"/>
</dbReference>
<dbReference type="SMART" id="SM00342">
    <property type="entry name" value="HTH_ARAC"/>
    <property type="match status" value="1"/>
</dbReference>